<proteinExistence type="predicted"/>
<comment type="caution">
    <text evidence="2">The sequence shown here is derived from an EMBL/GenBank/DDBJ whole genome shotgun (WGS) entry which is preliminary data.</text>
</comment>
<dbReference type="EMBL" id="BAABFT010000006">
    <property type="protein sequence ID" value="GAA4324453.1"/>
    <property type="molecule type" value="Genomic_DNA"/>
</dbReference>
<evidence type="ECO:0000313" key="3">
    <source>
        <dbReference type="Proteomes" id="UP001500582"/>
    </source>
</evidence>
<dbReference type="InterPro" id="IPR010499">
    <property type="entry name" value="AraC_E-bd"/>
</dbReference>
<dbReference type="PANTHER" id="PTHR40055">
    <property type="entry name" value="TRANSCRIPTIONAL REGULATOR YGIV-RELATED"/>
    <property type="match status" value="1"/>
</dbReference>
<dbReference type="Pfam" id="PF06445">
    <property type="entry name" value="GyrI-like"/>
    <property type="match status" value="1"/>
</dbReference>
<evidence type="ECO:0000259" key="1">
    <source>
        <dbReference type="SMART" id="SM00871"/>
    </source>
</evidence>
<gene>
    <name evidence="2" type="ORF">GCM10023149_26060</name>
</gene>
<evidence type="ECO:0000313" key="2">
    <source>
        <dbReference type="EMBL" id="GAA4324453.1"/>
    </source>
</evidence>
<dbReference type="InterPro" id="IPR050908">
    <property type="entry name" value="SmbC-like"/>
</dbReference>
<keyword evidence="3" id="KW-1185">Reference proteome</keyword>
<reference evidence="3" key="1">
    <citation type="journal article" date="2019" name="Int. J. Syst. Evol. Microbiol.">
        <title>The Global Catalogue of Microorganisms (GCM) 10K type strain sequencing project: providing services to taxonomists for standard genome sequencing and annotation.</title>
        <authorList>
            <consortium name="The Broad Institute Genomics Platform"/>
            <consortium name="The Broad Institute Genome Sequencing Center for Infectious Disease"/>
            <person name="Wu L."/>
            <person name="Ma J."/>
        </authorList>
    </citation>
    <scope>NUCLEOTIDE SEQUENCE [LARGE SCALE GENOMIC DNA]</scope>
    <source>
        <strain evidence="3">JCM 17705</strain>
    </source>
</reference>
<organism evidence="2 3">
    <name type="scientific">Mucilaginibacter gynuensis</name>
    <dbReference type="NCBI Taxonomy" id="1302236"/>
    <lineage>
        <taxon>Bacteria</taxon>
        <taxon>Pseudomonadati</taxon>
        <taxon>Bacteroidota</taxon>
        <taxon>Sphingobacteriia</taxon>
        <taxon>Sphingobacteriales</taxon>
        <taxon>Sphingobacteriaceae</taxon>
        <taxon>Mucilaginibacter</taxon>
    </lineage>
</organism>
<dbReference type="InterPro" id="IPR011256">
    <property type="entry name" value="Reg_factor_effector_dom_sf"/>
</dbReference>
<dbReference type="RefSeq" id="WP_345211531.1">
    <property type="nucleotide sequence ID" value="NZ_BAABFT010000006.1"/>
</dbReference>
<accession>A0ABP8GHE7</accession>
<dbReference type="PANTHER" id="PTHR40055:SF1">
    <property type="entry name" value="TRANSCRIPTIONAL REGULATOR YGIV-RELATED"/>
    <property type="match status" value="1"/>
</dbReference>
<protein>
    <recommendedName>
        <fullName evidence="1">AraC effector-binding domain-containing protein</fullName>
    </recommendedName>
</protein>
<dbReference type="SUPFAM" id="SSF55136">
    <property type="entry name" value="Probable bacterial effector-binding domain"/>
    <property type="match status" value="1"/>
</dbReference>
<sequence>MQNRIETIAAKKLVGHKVTMSFNNDKTLQLWQGFMPRRRQITSTLSNDVFCMQIYEDNVIFTPDTTFEKWAVAEVSDFENIPEDMETYTLPGGLYAVFIYHGAASDFAPSFSYIFNEWLPVSGYVPDNRPHFEILGEKYKNNHPDSEEEVWIPIKARS</sequence>
<feature type="domain" description="AraC effector-binding" evidence="1">
    <location>
        <begin position="1"/>
        <end position="155"/>
    </location>
</feature>
<dbReference type="SMART" id="SM00871">
    <property type="entry name" value="AraC_E_bind"/>
    <property type="match status" value="1"/>
</dbReference>
<dbReference type="Gene3D" id="3.20.80.10">
    <property type="entry name" value="Regulatory factor, effector binding domain"/>
    <property type="match status" value="1"/>
</dbReference>
<dbReference type="Proteomes" id="UP001500582">
    <property type="component" value="Unassembled WGS sequence"/>
</dbReference>
<name>A0ABP8GHE7_9SPHI</name>
<dbReference type="InterPro" id="IPR029442">
    <property type="entry name" value="GyrI-like"/>
</dbReference>